<gene>
    <name evidence="2" type="ORF">VSDG_06424</name>
</gene>
<accession>A0A423VPB8</accession>
<protein>
    <submittedName>
        <fullName evidence="2">Uncharacterized protein</fullName>
    </submittedName>
</protein>
<dbReference type="AlphaFoldDB" id="A0A423VPB8"/>
<organism evidence="2 3">
    <name type="scientific">Cytospora chrysosperma</name>
    <name type="common">Cytospora canker fungus</name>
    <name type="synonym">Sphaeria chrysosperma</name>
    <dbReference type="NCBI Taxonomy" id="252740"/>
    <lineage>
        <taxon>Eukaryota</taxon>
        <taxon>Fungi</taxon>
        <taxon>Dikarya</taxon>
        <taxon>Ascomycota</taxon>
        <taxon>Pezizomycotina</taxon>
        <taxon>Sordariomycetes</taxon>
        <taxon>Sordariomycetidae</taxon>
        <taxon>Diaporthales</taxon>
        <taxon>Cytosporaceae</taxon>
        <taxon>Cytospora</taxon>
    </lineage>
</organism>
<evidence type="ECO:0000313" key="3">
    <source>
        <dbReference type="Proteomes" id="UP000284375"/>
    </source>
</evidence>
<reference evidence="2 3" key="1">
    <citation type="submission" date="2015-09" db="EMBL/GenBank/DDBJ databases">
        <title>Host preference determinants of Valsa canker pathogens revealed by comparative genomics.</title>
        <authorList>
            <person name="Yin Z."/>
            <person name="Huang L."/>
        </authorList>
    </citation>
    <scope>NUCLEOTIDE SEQUENCE [LARGE SCALE GENOMIC DNA]</scope>
    <source>
        <strain evidence="2 3">YSFL</strain>
    </source>
</reference>
<name>A0A423VPB8_CYTCH</name>
<evidence type="ECO:0000256" key="1">
    <source>
        <dbReference type="SAM" id="MobiDB-lite"/>
    </source>
</evidence>
<feature type="region of interest" description="Disordered" evidence="1">
    <location>
        <begin position="80"/>
        <end position="136"/>
    </location>
</feature>
<sequence length="314" mass="35310">MTQPLEATSSNNPYRTSMMSQRTYIVPQRTSFTPERMTHLIEDPFEDDFEQPPPPSYQPYRSSRMSMASVQRMSIIPERRSYPSDAPSLDISEQSWDDQSPGTPDDMSDDGYVITSSREVPENGTPVTPKKDIWGMPEPPQYASKRVLRKIKRLVKTRAKEIEIITVFNSDDEILCSHEVPGAAKEQHRYIPSSDEGRYLRLALELGFKQEGCQFGFGTVTWLSGKQEEVDEKRTILGSTANFSVKDPQAGNHQFYGVLSPTGRYIFAAILKETPSGTVSPRVMRKIRGLADRMEVYEAWAGGGGIMAKIAAKL</sequence>
<dbReference type="Proteomes" id="UP000284375">
    <property type="component" value="Unassembled WGS sequence"/>
</dbReference>
<feature type="compositionally biased region" description="Polar residues" evidence="1">
    <location>
        <begin position="91"/>
        <end position="102"/>
    </location>
</feature>
<proteinExistence type="predicted"/>
<feature type="region of interest" description="Disordered" evidence="1">
    <location>
        <begin position="1"/>
        <end position="23"/>
    </location>
</feature>
<keyword evidence="3" id="KW-1185">Reference proteome</keyword>
<evidence type="ECO:0000313" key="2">
    <source>
        <dbReference type="EMBL" id="ROV92854.1"/>
    </source>
</evidence>
<dbReference type="OrthoDB" id="5204552at2759"/>
<dbReference type="EMBL" id="LJZO01000035">
    <property type="protein sequence ID" value="ROV92854.1"/>
    <property type="molecule type" value="Genomic_DNA"/>
</dbReference>
<comment type="caution">
    <text evidence="2">The sequence shown here is derived from an EMBL/GenBank/DDBJ whole genome shotgun (WGS) entry which is preliminary data.</text>
</comment>
<feature type="region of interest" description="Disordered" evidence="1">
    <location>
        <begin position="42"/>
        <end position="65"/>
    </location>
</feature>